<dbReference type="Pfam" id="PF00563">
    <property type="entry name" value="EAL"/>
    <property type="match status" value="1"/>
</dbReference>
<dbReference type="GO" id="GO:0071111">
    <property type="term" value="F:cyclic-guanylate-specific phosphodiesterase activity"/>
    <property type="evidence" value="ECO:0007669"/>
    <property type="project" value="InterPro"/>
</dbReference>
<dbReference type="EMBL" id="JACCFH010000001">
    <property type="protein sequence ID" value="NYG33834.1"/>
    <property type="molecule type" value="Genomic_DNA"/>
</dbReference>
<evidence type="ECO:0000313" key="2">
    <source>
        <dbReference type="EMBL" id="NYG33834.1"/>
    </source>
</evidence>
<feature type="domain" description="EAL" evidence="1">
    <location>
        <begin position="1"/>
        <end position="237"/>
    </location>
</feature>
<dbReference type="RefSeq" id="WP_179634556.1">
    <property type="nucleotide sequence ID" value="NZ_JACCFH010000001.1"/>
</dbReference>
<protein>
    <submittedName>
        <fullName evidence="2">EAL domain-containing protein (Putative c-di-GMP-specific phosphodiesterase class I)</fullName>
    </submittedName>
</protein>
<organism evidence="2 3">
    <name type="scientific">Sphaerotilus montanus</name>
    <dbReference type="NCBI Taxonomy" id="522889"/>
    <lineage>
        <taxon>Bacteria</taxon>
        <taxon>Pseudomonadati</taxon>
        <taxon>Pseudomonadota</taxon>
        <taxon>Betaproteobacteria</taxon>
        <taxon>Burkholderiales</taxon>
        <taxon>Sphaerotilaceae</taxon>
        <taxon>Sphaerotilus</taxon>
    </lineage>
</organism>
<dbReference type="PROSITE" id="PS50883">
    <property type="entry name" value="EAL"/>
    <property type="match status" value="1"/>
</dbReference>
<keyword evidence="3" id="KW-1185">Reference proteome</keyword>
<dbReference type="PANTHER" id="PTHR33121">
    <property type="entry name" value="CYCLIC DI-GMP PHOSPHODIESTERASE PDEF"/>
    <property type="match status" value="1"/>
</dbReference>
<evidence type="ECO:0000259" key="1">
    <source>
        <dbReference type="PROSITE" id="PS50883"/>
    </source>
</evidence>
<dbReference type="Proteomes" id="UP000518288">
    <property type="component" value="Unassembled WGS sequence"/>
</dbReference>
<dbReference type="Gene3D" id="3.20.20.450">
    <property type="entry name" value="EAL domain"/>
    <property type="match status" value="1"/>
</dbReference>
<dbReference type="InterPro" id="IPR001633">
    <property type="entry name" value="EAL_dom"/>
</dbReference>
<dbReference type="InterPro" id="IPR050706">
    <property type="entry name" value="Cyclic-di-GMP_PDE-like"/>
</dbReference>
<proteinExistence type="predicted"/>
<dbReference type="AlphaFoldDB" id="A0A7Y9R1D7"/>
<dbReference type="PANTHER" id="PTHR33121:SF15">
    <property type="entry name" value="BLUE LIGHT- AND TEMPERATURE-REGULATED ANTIREPRESSOR BLUF"/>
    <property type="match status" value="1"/>
</dbReference>
<reference evidence="2 3" key="1">
    <citation type="submission" date="2020-07" db="EMBL/GenBank/DDBJ databases">
        <title>Genomic Encyclopedia of Archaeal and Bacterial Type Strains, Phase II (KMG-II): from individual species to whole genera.</title>
        <authorList>
            <person name="Goeker M."/>
        </authorList>
    </citation>
    <scope>NUCLEOTIDE SEQUENCE [LARGE SCALE GENOMIC DNA]</scope>
    <source>
        <strain evidence="2 3">DSM 21226</strain>
    </source>
</reference>
<dbReference type="SUPFAM" id="SSF141868">
    <property type="entry name" value="EAL domain-like"/>
    <property type="match status" value="1"/>
</dbReference>
<dbReference type="InterPro" id="IPR035919">
    <property type="entry name" value="EAL_sf"/>
</dbReference>
<comment type="caution">
    <text evidence="2">The sequence shown here is derived from an EMBL/GenBank/DDBJ whole genome shotgun (WGS) entry which is preliminary data.</text>
</comment>
<gene>
    <name evidence="2" type="ORF">BDD16_002820</name>
</gene>
<dbReference type="SMART" id="SM00052">
    <property type="entry name" value="EAL"/>
    <property type="match status" value="1"/>
</dbReference>
<name>A0A7Y9R1D7_9BURK</name>
<accession>A0A7Y9R1D7</accession>
<sequence>MTRLPQFTFAFQPIVNVVSGEIASYEALVRGPNGEPAWQVLTQVGPLDLHVLDLQLRIEAIRLASMLGGPCNLNLNLMPRSLDLSAEAITSTLEMAERCGMRADHITLEITEGEIIDDLKRFAEMVNNHRSSGVHFAIDDFGAGYAGLNLLAEFQPDSIKLDMSLVRGIESRGPRQAIVRGIHRTCTDLGIDVIAEGVETEAEYWWFRQEGIELFQGYLFARPGLRQMPLAFYPPSA</sequence>
<dbReference type="CDD" id="cd01948">
    <property type="entry name" value="EAL"/>
    <property type="match status" value="1"/>
</dbReference>
<evidence type="ECO:0000313" key="3">
    <source>
        <dbReference type="Proteomes" id="UP000518288"/>
    </source>
</evidence>